<protein>
    <submittedName>
        <fullName evidence="2">Uncharacterized protein</fullName>
    </submittedName>
</protein>
<evidence type="ECO:0000256" key="1">
    <source>
        <dbReference type="SAM" id="SignalP"/>
    </source>
</evidence>
<evidence type="ECO:0000313" key="2">
    <source>
        <dbReference type="EMBL" id="KAK3775869.1"/>
    </source>
</evidence>
<comment type="caution">
    <text evidence="2">The sequence shown here is derived from an EMBL/GenBank/DDBJ whole genome shotgun (WGS) entry which is preliminary data.</text>
</comment>
<name>A0AAE0ZUI1_9GAST</name>
<keyword evidence="1" id="KW-0732">Signal</keyword>
<gene>
    <name evidence="2" type="ORF">RRG08_018124</name>
</gene>
<reference evidence="2" key="1">
    <citation type="journal article" date="2023" name="G3 (Bethesda)">
        <title>A reference genome for the long-term kleptoplast-retaining sea slug Elysia crispata morphotype clarki.</title>
        <authorList>
            <person name="Eastman K.E."/>
            <person name="Pendleton A.L."/>
            <person name="Shaikh M.A."/>
            <person name="Suttiyut T."/>
            <person name="Ogas R."/>
            <person name="Tomko P."/>
            <person name="Gavelis G."/>
            <person name="Widhalm J.R."/>
            <person name="Wisecaver J.H."/>
        </authorList>
    </citation>
    <scope>NUCLEOTIDE SEQUENCE</scope>
    <source>
        <strain evidence="2">ECLA1</strain>
    </source>
</reference>
<sequence length="125" mass="14085">MALSFWVGFVPSLLISFRAINRLTAECFTSCVKSWLLTALNGDRFSVPRAWNRLEYRTDDIVEVAKDCLESGLSGVQQLKRLKPTLKSAAAEAYRQGRKPKDGNFLLVTCEATELWGTQICLRLN</sequence>
<proteinExistence type="predicted"/>
<evidence type="ECO:0000313" key="3">
    <source>
        <dbReference type="Proteomes" id="UP001283361"/>
    </source>
</evidence>
<dbReference type="EMBL" id="JAWDGP010003264">
    <property type="protein sequence ID" value="KAK3775869.1"/>
    <property type="molecule type" value="Genomic_DNA"/>
</dbReference>
<keyword evidence="3" id="KW-1185">Reference proteome</keyword>
<organism evidence="2 3">
    <name type="scientific">Elysia crispata</name>
    <name type="common">lettuce slug</name>
    <dbReference type="NCBI Taxonomy" id="231223"/>
    <lineage>
        <taxon>Eukaryota</taxon>
        <taxon>Metazoa</taxon>
        <taxon>Spiralia</taxon>
        <taxon>Lophotrochozoa</taxon>
        <taxon>Mollusca</taxon>
        <taxon>Gastropoda</taxon>
        <taxon>Heterobranchia</taxon>
        <taxon>Euthyneura</taxon>
        <taxon>Panpulmonata</taxon>
        <taxon>Sacoglossa</taxon>
        <taxon>Placobranchoidea</taxon>
        <taxon>Plakobranchidae</taxon>
        <taxon>Elysia</taxon>
    </lineage>
</organism>
<accession>A0AAE0ZUI1</accession>
<feature type="chain" id="PRO_5041983001" evidence="1">
    <location>
        <begin position="26"/>
        <end position="125"/>
    </location>
</feature>
<dbReference type="AlphaFoldDB" id="A0AAE0ZUI1"/>
<dbReference type="Proteomes" id="UP001283361">
    <property type="component" value="Unassembled WGS sequence"/>
</dbReference>
<feature type="signal peptide" evidence="1">
    <location>
        <begin position="1"/>
        <end position="25"/>
    </location>
</feature>